<evidence type="ECO:0000256" key="7">
    <source>
        <dbReference type="ARBA" id="ARBA00022884"/>
    </source>
</evidence>
<evidence type="ECO:0000256" key="8">
    <source>
        <dbReference type="ARBA" id="ARBA00023211"/>
    </source>
</evidence>
<proteinExistence type="inferred from homology"/>
<sequence>MTTPDQSLLDWLDDLCVRFIVNLPHEELQSVERICFQIEEAQWFYEDFIRPLDPRLPSMNLRAFSQRMFQHCPLFAGFSVDHFFEAFQHFLQYKTRVPVRGAIMLNEDMSHAVLVKGWKKGAKWSFPRGKINKDEPDLECAIREVYEETGYDLKEAGLVRPESEMKGIRISMREQSMLLYVFRGVPMDTHFEPRTRKEISKIDWYKLSDLPTLKRKNQVQQGTGQDLVKDNSFYMVAPFLGPLKGWIKTQRKLDRQRAQSGSHLAPQPAAGVTDTEGLEADLGETTADEAAIPELQPQDPSFATLVANLGRSHRASDTLPEVSTHAQMPEVADPAAELKRLLSVGVGFQSPNQLAEAPQAAQEPQNNPLLAMLHGNNRPALPQTPFEQLLPTPQPPQSPHGQHHTRAPQLDQMQPPPPFPFHSQQGGPFQDQQHPHMDPQHHSGFPHPPPNPFMPPLPRHTDPNFQAHAPNVQPSFNRSAPPPYMRTGDPQFTQPQPFPGAHGPAIPPASKLPPPKLTTHTLGLLNAFKMNEKPANSSPVGQAQPQSSQATPIATRPPPLQQQPNTFASPPSMHNARSYAPSPPAFQSPPPVENFEPVQPKPRNAHQDSLLSLFRSPLATEATPTAVKTPDPPVELSAYPSTPGNVKTQPIAEAGPPIPDMNVKPNLLGVFGVQQKPGLTSATVRGPVNAPDFETVRKNAYIPVNGTSRGPSPAQSKPEQKMLVPQQILRRERSVPRTNVLADAPTSSPRVSNHNIHVPKQHRSSNASPATTLPSTAPFKPQILKRPPQPSGQEPASSSSTRTQGLLDLFKNQQASPQLQTVPGPPPSQRSPAPAHTEGLLNLFKKSSPQPQTVQAPAPSSQSPAPLAQGSSSFDRSESLPADQKHTLLSLFGSSAAPPTASPTQISPTPLIPTHKSPIPPARSPQPPTPKTFPSGVISPVSPLPGSQTDSPAQLNSRSRISSIGDAMPPTIAIPLSSAPTSFPQMPLTQHSNGFGNPMDSGLISPASAVMSDLGTGLDKGKGKAGTESAGKSPVDKNFLLGFLNDVARKGR</sequence>
<dbReference type="CDD" id="cd03672">
    <property type="entry name" value="NUDIX_Dcp2p_Nudt20"/>
    <property type="match status" value="1"/>
</dbReference>
<evidence type="ECO:0000259" key="10">
    <source>
        <dbReference type="PROSITE" id="PS51462"/>
    </source>
</evidence>
<feature type="compositionally biased region" description="Basic and acidic residues" evidence="9">
    <location>
        <begin position="875"/>
        <end position="886"/>
    </location>
</feature>
<feature type="compositionally biased region" description="Polar residues" evidence="9">
    <location>
        <begin position="705"/>
        <end position="717"/>
    </location>
</feature>
<keyword evidence="4" id="KW-0963">Cytoplasm</keyword>
<evidence type="ECO:0000256" key="4">
    <source>
        <dbReference type="ARBA" id="ARBA00022490"/>
    </source>
</evidence>
<dbReference type="InterPro" id="IPR000086">
    <property type="entry name" value="NUDIX_hydrolase_dom"/>
</dbReference>
<dbReference type="OrthoDB" id="18996at2759"/>
<dbReference type="InterPro" id="IPR036189">
    <property type="entry name" value="DCP2_BoxA_sf"/>
</dbReference>
<accession>A0A6A5V3T3</accession>
<dbReference type="GO" id="GO:0030145">
    <property type="term" value="F:manganese ion binding"/>
    <property type="evidence" value="ECO:0007669"/>
    <property type="project" value="InterPro"/>
</dbReference>
<evidence type="ECO:0000313" key="11">
    <source>
        <dbReference type="EMBL" id="KAF1967967.1"/>
    </source>
</evidence>
<evidence type="ECO:0000256" key="3">
    <source>
        <dbReference type="ARBA" id="ARBA00005279"/>
    </source>
</evidence>
<feature type="compositionally biased region" description="Low complexity" evidence="9">
    <location>
        <begin position="381"/>
        <end position="391"/>
    </location>
</feature>
<gene>
    <name evidence="11" type="ORF">BU23DRAFT_515534</name>
</gene>
<dbReference type="InterPro" id="IPR015797">
    <property type="entry name" value="NUDIX_hydrolase-like_dom_sf"/>
</dbReference>
<dbReference type="GO" id="GO:0000290">
    <property type="term" value="P:deadenylation-dependent decapping of nuclear-transcribed mRNA"/>
    <property type="evidence" value="ECO:0007669"/>
    <property type="project" value="InterPro"/>
</dbReference>
<feature type="compositionally biased region" description="Low complexity" evidence="9">
    <location>
        <begin position="421"/>
        <end position="432"/>
    </location>
</feature>
<dbReference type="PANTHER" id="PTHR23114:SF17">
    <property type="entry name" value="M7GPPPN-MRNA HYDROLASE"/>
    <property type="match status" value="1"/>
</dbReference>
<feature type="compositionally biased region" description="Polar residues" evidence="9">
    <location>
        <begin position="791"/>
        <end position="804"/>
    </location>
</feature>
<feature type="compositionally biased region" description="Low complexity" evidence="9">
    <location>
        <begin position="847"/>
        <end position="873"/>
    </location>
</feature>
<feature type="compositionally biased region" description="Polar residues" evidence="9">
    <location>
        <begin position="745"/>
        <end position="755"/>
    </location>
</feature>
<dbReference type="SUPFAM" id="SSF140586">
    <property type="entry name" value="Dcp2 domain-like"/>
    <property type="match status" value="1"/>
</dbReference>
<dbReference type="Gene3D" id="3.90.79.10">
    <property type="entry name" value="Nucleoside Triphosphate Pyrophosphohydrolase"/>
    <property type="match status" value="1"/>
</dbReference>
<dbReference type="PROSITE" id="PS51462">
    <property type="entry name" value="NUDIX"/>
    <property type="match status" value="1"/>
</dbReference>
<keyword evidence="12" id="KW-1185">Reference proteome</keyword>
<dbReference type="FunFam" id="3.90.79.10:FF:000003">
    <property type="entry name" value="M7GpppN-mRNA hydrolase isoform 2"/>
    <property type="match status" value="1"/>
</dbReference>
<dbReference type="GO" id="GO:0003723">
    <property type="term" value="F:RNA binding"/>
    <property type="evidence" value="ECO:0007669"/>
    <property type="project" value="UniProtKB-KW"/>
</dbReference>
<feature type="region of interest" description="Disordered" evidence="9">
    <location>
        <begin position="251"/>
        <end position="273"/>
    </location>
</feature>
<protein>
    <recommendedName>
        <fullName evidence="10">Nudix hydrolase domain-containing protein</fullName>
    </recommendedName>
</protein>
<dbReference type="Gene3D" id="1.10.10.1050">
    <property type="entry name" value="Dcp2, box A domain"/>
    <property type="match status" value="1"/>
</dbReference>
<dbReference type="SUPFAM" id="SSF55811">
    <property type="entry name" value="Nudix"/>
    <property type="match status" value="1"/>
</dbReference>
<reference evidence="11" key="1">
    <citation type="journal article" date="2020" name="Stud. Mycol.">
        <title>101 Dothideomycetes genomes: a test case for predicting lifestyles and emergence of pathogens.</title>
        <authorList>
            <person name="Haridas S."/>
            <person name="Albert R."/>
            <person name="Binder M."/>
            <person name="Bloem J."/>
            <person name="Labutti K."/>
            <person name="Salamov A."/>
            <person name="Andreopoulos B."/>
            <person name="Baker S."/>
            <person name="Barry K."/>
            <person name="Bills G."/>
            <person name="Bluhm B."/>
            <person name="Cannon C."/>
            <person name="Castanera R."/>
            <person name="Culley D."/>
            <person name="Daum C."/>
            <person name="Ezra D."/>
            <person name="Gonzalez J."/>
            <person name="Henrissat B."/>
            <person name="Kuo A."/>
            <person name="Liang C."/>
            <person name="Lipzen A."/>
            <person name="Lutzoni F."/>
            <person name="Magnuson J."/>
            <person name="Mondo S."/>
            <person name="Nolan M."/>
            <person name="Ohm R."/>
            <person name="Pangilinan J."/>
            <person name="Park H.-J."/>
            <person name="Ramirez L."/>
            <person name="Alfaro M."/>
            <person name="Sun H."/>
            <person name="Tritt A."/>
            <person name="Yoshinaga Y."/>
            <person name="Zwiers L.-H."/>
            <person name="Turgeon B."/>
            <person name="Goodwin S."/>
            <person name="Spatafora J."/>
            <person name="Crous P."/>
            <person name="Grigoriev I."/>
        </authorList>
    </citation>
    <scope>NUCLEOTIDE SEQUENCE</scope>
    <source>
        <strain evidence="11">CBS 107.79</strain>
    </source>
</reference>
<feature type="compositionally biased region" description="Polar residues" evidence="9">
    <location>
        <begin position="811"/>
        <end position="821"/>
    </location>
</feature>
<comment type="subcellular location">
    <subcellularLocation>
        <location evidence="2">Cytoplasm</location>
    </subcellularLocation>
</comment>
<keyword evidence="7" id="KW-0694">RNA-binding</keyword>
<feature type="compositionally biased region" description="Pro residues" evidence="9">
    <location>
        <begin position="446"/>
        <end position="458"/>
    </location>
</feature>
<dbReference type="Pfam" id="PF05026">
    <property type="entry name" value="DCP2"/>
    <property type="match status" value="1"/>
</dbReference>
<dbReference type="Proteomes" id="UP000800036">
    <property type="component" value="Unassembled WGS sequence"/>
</dbReference>
<comment type="cofactor">
    <cofactor evidence="1">
        <name>Mn(2+)</name>
        <dbReference type="ChEBI" id="CHEBI:29035"/>
    </cofactor>
</comment>
<name>A0A6A5V3T3_9PLEO</name>
<dbReference type="PANTHER" id="PTHR23114">
    <property type="entry name" value="M7GPPPN-MRNA HYDROLASE"/>
    <property type="match status" value="1"/>
</dbReference>
<dbReference type="InterPro" id="IPR020084">
    <property type="entry name" value="NUDIX_hydrolase_CS"/>
</dbReference>
<evidence type="ECO:0000256" key="1">
    <source>
        <dbReference type="ARBA" id="ARBA00001936"/>
    </source>
</evidence>
<dbReference type="GO" id="GO:0000932">
    <property type="term" value="C:P-body"/>
    <property type="evidence" value="ECO:0007669"/>
    <property type="project" value="TreeGrafter"/>
</dbReference>
<evidence type="ECO:0000256" key="2">
    <source>
        <dbReference type="ARBA" id="ARBA00004496"/>
    </source>
</evidence>
<feature type="compositionally biased region" description="Polar residues" evidence="9">
    <location>
        <begin position="945"/>
        <end position="962"/>
    </location>
</feature>
<evidence type="ECO:0000256" key="5">
    <source>
        <dbReference type="ARBA" id="ARBA00022723"/>
    </source>
</evidence>
<feature type="compositionally biased region" description="Pro residues" evidence="9">
    <location>
        <begin position="581"/>
        <end position="592"/>
    </location>
</feature>
<feature type="compositionally biased region" description="Polar residues" evidence="9">
    <location>
        <begin position="534"/>
        <end position="552"/>
    </location>
</feature>
<feature type="compositionally biased region" description="Polar residues" evidence="9">
    <location>
        <begin position="639"/>
        <end position="648"/>
    </location>
</feature>
<dbReference type="GO" id="GO:0000184">
    <property type="term" value="P:nuclear-transcribed mRNA catabolic process, nonsense-mediated decay"/>
    <property type="evidence" value="ECO:0007669"/>
    <property type="project" value="InterPro"/>
</dbReference>
<dbReference type="AlphaFoldDB" id="A0A6A5V3T3"/>
<dbReference type="FunFam" id="1.10.10.1050:FF:000003">
    <property type="entry name" value="Decapping enzyme Dcp2, putative"/>
    <property type="match status" value="1"/>
</dbReference>
<dbReference type="PROSITE" id="PS00893">
    <property type="entry name" value="NUDIX_BOX"/>
    <property type="match status" value="1"/>
</dbReference>
<feature type="region of interest" description="Disordered" evidence="9">
    <location>
        <begin position="369"/>
        <end position="511"/>
    </location>
</feature>
<dbReference type="SMART" id="SM01125">
    <property type="entry name" value="DCP2"/>
    <property type="match status" value="1"/>
</dbReference>
<dbReference type="Pfam" id="PF00293">
    <property type="entry name" value="NUDIX"/>
    <property type="match status" value="1"/>
</dbReference>
<dbReference type="InterPro" id="IPR044099">
    <property type="entry name" value="Dcp2_NUDIX"/>
</dbReference>
<feature type="region of interest" description="Disordered" evidence="9">
    <location>
        <begin position="622"/>
        <end position="658"/>
    </location>
</feature>
<feature type="region of interest" description="Disordered" evidence="9">
    <location>
        <begin position="703"/>
        <end position="1006"/>
    </location>
</feature>
<feature type="compositionally biased region" description="Pro residues" evidence="9">
    <location>
        <begin position="918"/>
        <end position="931"/>
    </location>
</feature>
<feature type="compositionally biased region" description="Polar residues" evidence="9">
    <location>
        <begin position="764"/>
        <end position="775"/>
    </location>
</feature>
<feature type="domain" description="Nudix hydrolase" evidence="10">
    <location>
        <begin position="95"/>
        <end position="227"/>
    </location>
</feature>
<feature type="region of interest" description="Disordered" evidence="9">
    <location>
        <begin position="532"/>
        <end position="606"/>
    </location>
</feature>
<keyword evidence="5" id="KW-0479">Metal-binding</keyword>
<evidence type="ECO:0000313" key="12">
    <source>
        <dbReference type="Proteomes" id="UP000800036"/>
    </source>
</evidence>
<evidence type="ECO:0000256" key="9">
    <source>
        <dbReference type="SAM" id="MobiDB-lite"/>
    </source>
</evidence>
<evidence type="ECO:0000256" key="6">
    <source>
        <dbReference type="ARBA" id="ARBA00022801"/>
    </source>
</evidence>
<dbReference type="EMBL" id="ML976726">
    <property type="protein sequence ID" value="KAF1967967.1"/>
    <property type="molecule type" value="Genomic_DNA"/>
</dbReference>
<dbReference type="GO" id="GO:0140933">
    <property type="term" value="F:5'-(N(7)-methylguanosine 5'-triphospho)-[mRNA] hydrolase activity"/>
    <property type="evidence" value="ECO:0007669"/>
    <property type="project" value="InterPro"/>
</dbReference>
<keyword evidence="8" id="KW-0464">Manganese</keyword>
<keyword evidence="6" id="KW-0378">Hydrolase</keyword>
<feature type="compositionally biased region" description="Polar residues" evidence="9">
    <location>
        <begin position="978"/>
        <end position="995"/>
    </location>
</feature>
<comment type="similarity">
    <text evidence="3">Belongs to the Nudix hydrolase family. DCP2 subfamily.</text>
</comment>
<organism evidence="11 12">
    <name type="scientific">Bimuria novae-zelandiae CBS 107.79</name>
    <dbReference type="NCBI Taxonomy" id="1447943"/>
    <lineage>
        <taxon>Eukaryota</taxon>
        <taxon>Fungi</taxon>
        <taxon>Dikarya</taxon>
        <taxon>Ascomycota</taxon>
        <taxon>Pezizomycotina</taxon>
        <taxon>Dothideomycetes</taxon>
        <taxon>Pleosporomycetidae</taxon>
        <taxon>Pleosporales</taxon>
        <taxon>Massarineae</taxon>
        <taxon>Didymosphaeriaceae</taxon>
        <taxon>Bimuria</taxon>
    </lineage>
</organism>
<dbReference type="InterPro" id="IPR007722">
    <property type="entry name" value="DCP2_BoxA"/>
</dbReference>